<feature type="signal peptide" evidence="6">
    <location>
        <begin position="1"/>
        <end position="25"/>
    </location>
</feature>
<feature type="compositionally biased region" description="Basic and acidic residues" evidence="5">
    <location>
        <begin position="234"/>
        <end position="243"/>
    </location>
</feature>
<keyword evidence="2" id="KW-0719">Serine esterase</keyword>
<dbReference type="PANTHER" id="PTHR43142:SF1">
    <property type="entry name" value="CARBOXYLIC ESTER HYDROLASE"/>
    <property type="match status" value="1"/>
</dbReference>
<feature type="region of interest" description="Disordered" evidence="5">
    <location>
        <begin position="203"/>
        <end position="243"/>
    </location>
</feature>
<keyword evidence="9" id="KW-1185">Reference proteome</keyword>
<gene>
    <name evidence="8" type="ORF">DAPPUDRAFT_116426</name>
</gene>
<evidence type="ECO:0000313" key="8">
    <source>
        <dbReference type="EMBL" id="EFX66424.1"/>
    </source>
</evidence>
<proteinExistence type="inferred from homology"/>
<evidence type="ECO:0000256" key="3">
    <source>
        <dbReference type="ARBA" id="ARBA00022801"/>
    </source>
</evidence>
<evidence type="ECO:0000256" key="5">
    <source>
        <dbReference type="SAM" id="MobiDB-lite"/>
    </source>
</evidence>
<keyword evidence="4" id="KW-0325">Glycoprotein</keyword>
<dbReference type="GO" id="GO:0052689">
    <property type="term" value="F:carboxylic ester hydrolase activity"/>
    <property type="evidence" value="ECO:0007669"/>
    <property type="project" value="UniProtKB-KW"/>
</dbReference>
<keyword evidence="6" id="KW-0732">Signal</keyword>
<feature type="compositionally biased region" description="Basic and acidic residues" evidence="5">
    <location>
        <begin position="29"/>
        <end position="43"/>
    </location>
</feature>
<keyword evidence="3" id="KW-0378">Hydrolase</keyword>
<protein>
    <recommendedName>
        <fullName evidence="7">Carboxylesterase type B domain-containing protein</fullName>
    </recommendedName>
</protein>
<evidence type="ECO:0000256" key="6">
    <source>
        <dbReference type="SAM" id="SignalP"/>
    </source>
</evidence>
<dbReference type="OrthoDB" id="10647297at2759"/>
<dbReference type="Gene3D" id="3.40.50.1820">
    <property type="entry name" value="alpha/beta hydrolase"/>
    <property type="match status" value="2"/>
</dbReference>
<dbReference type="HOGENOM" id="CLU_475113_0_0_1"/>
<dbReference type="InterPro" id="IPR002018">
    <property type="entry name" value="CarbesteraseB"/>
</dbReference>
<dbReference type="Pfam" id="PF00135">
    <property type="entry name" value="COesterase"/>
    <property type="match status" value="1"/>
</dbReference>
<evidence type="ECO:0000259" key="7">
    <source>
        <dbReference type="Pfam" id="PF00135"/>
    </source>
</evidence>
<dbReference type="Proteomes" id="UP000000305">
    <property type="component" value="Unassembled WGS sequence"/>
</dbReference>
<evidence type="ECO:0000313" key="9">
    <source>
        <dbReference type="Proteomes" id="UP000000305"/>
    </source>
</evidence>
<dbReference type="eggNOG" id="KOG1516">
    <property type="taxonomic scope" value="Eukaryota"/>
</dbReference>
<accession>E9HPD2</accession>
<dbReference type="KEGG" id="dpx:DAPPUDRAFT_116426"/>
<reference evidence="8 9" key="1">
    <citation type="journal article" date="2011" name="Science">
        <title>The ecoresponsive genome of Daphnia pulex.</title>
        <authorList>
            <person name="Colbourne J.K."/>
            <person name="Pfrender M.E."/>
            <person name="Gilbert D."/>
            <person name="Thomas W.K."/>
            <person name="Tucker A."/>
            <person name="Oakley T.H."/>
            <person name="Tokishita S."/>
            <person name="Aerts A."/>
            <person name="Arnold G.J."/>
            <person name="Basu M.K."/>
            <person name="Bauer D.J."/>
            <person name="Caceres C.E."/>
            <person name="Carmel L."/>
            <person name="Casola C."/>
            <person name="Choi J.H."/>
            <person name="Detter J.C."/>
            <person name="Dong Q."/>
            <person name="Dusheyko S."/>
            <person name="Eads B.D."/>
            <person name="Frohlich T."/>
            <person name="Geiler-Samerotte K.A."/>
            <person name="Gerlach D."/>
            <person name="Hatcher P."/>
            <person name="Jogdeo S."/>
            <person name="Krijgsveld J."/>
            <person name="Kriventseva E.V."/>
            <person name="Kultz D."/>
            <person name="Laforsch C."/>
            <person name="Lindquist E."/>
            <person name="Lopez J."/>
            <person name="Manak J.R."/>
            <person name="Muller J."/>
            <person name="Pangilinan J."/>
            <person name="Patwardhan R.P."/>
            <person name="Pitluck S."/>
            <person name="Pritham E.J."/>
            <person name="Rechtsteiner A."/>
            <person name="Rho M."/>
            <person name="Rogozin I.B."/>
            <person name="Sakarya O."/>
            <person name="Salamov A."/>
            <person name="Schaack S."/>
            <person name="Shapiro H."/>
            <person name="Shiga Y."/>
            <person name="Skalitzky C."/>
            <person name="Smith Z."/>
            <person name="Souvorov A."/>
            <person name="Sung W."/>
            <person name="Tang Z."/>
            <person name="Tsuchiya D."/>
            <person name="Tu H."/>
            <person name="Vos H."/>
            <person name="Wang M."/>
            <person name="Wolf Y.I."/>
            <person name="Yamagata H."/>
            <person name="Yamada T."/>
            <person name="Ye Y."/>
            <person name="Shaw J.R."/>
            <person name="Andrews J."/>
            <person name="Crease T.J."/>
            <person name="Tang H."/>
            <person name="Lucas S.M."/>
            <person name="Robertson H.M."/>
            <person name="Bork P."/>
            <person name="Koonin E.V."/>
            <person name="Zdobnov E.M."/>
            <person name="Grigoriev I.V."/>
            <person name="Lynch M."/>
            <person name="Boore J.L."/>
        </authorList>
    </citation>
    <scope>NUCLEOTIDE SEQUENCE [LARGE SCALE GENOMIC DNA]</scope>
</reference>
<feature type="chain" id="PRO_5003242050" description="Carboxylesterase type B domain-containing protein" evidence="6">
    <location>
        <begin position="26"/>
        <end position="574"/>
    </location>
</feature>
<feature type="domain" description="Carboxylesterase type B" evidence="7">
    <location>
        <begin position="393"/>
        <end position="443"/>
    </location>
</feature>
<evidence type="ECO:0000256" key="4">
    <source>
        <dbReference type="ARBA" id="ARBA00023180"/>
    </source>
</evidence>
<name>E9HPD2_DAPPU</name>
<evidence type="ECO:0000256" key="1">
    <source>
        <dbReference type="ARBA" id="ARBA00005964"/>
    </source>
</evidence>
<dbReference type="InterPro" id="IPR029058">
    <property type="entry name" value="AB_hydrolase_fold"/>
</dbReference>
<organism evidence="8 9">
    <name type="scientific">Daphnia pulex</name>
    <name type="common">Water flea</name>
    <dbReference type="NCBI Taxonomy" id="6669"/>
    <lineage>
        <taxon>Eukaryota</taxon>
        <taxon>Metazoa</taxon>
        <taxon>Ecdysozoa</taxon>
        <taxon>Arthropoda</taxon>
        <taxon>Crustacea</taxon>
        <taxon>Branchiopoda</taxon>
        <taxon>Diplostraca</taxon>
        <taxon>Cladocera</taxon>
        <taxon>Anomopoda</taxon>
        <taxon>Daphniidae</taxon>
        <taxon>Daphnia</taxon>
    </lineage>
</organism>
<feature type="compositionally biased region" description="Basic and acidic residues" evidence="5">
    <location>
        <begin position="214"/>
        <end position="223"/>
    </location>
</feature>
<dbReference type="EMBL" id="GL732704">
    <property type="protein sequence ID" value="EFX66424.1"/>
    <property type="molecule type" value="Genomic_DNA"/>
</dbReference>
<evidence type="ECO:0000256" key="2">
    <source>
        <dbReference type="ARBA" id="ARBA00022487"/>
    </source>
</evidence>
<sequence length="574" mass="65433">MEGHTLNLAVCLIVFTVLLLTPTMQHRVNTHEADPPSRFHETTVSEDLPTSITSGETYQESKHSELPRLINSKTIDGKNPEFIDETPTNPTFLPEFPKVLPDFQGSSDTNMETILENHLRETPTTADEIIAGKIYNFAAKTVKAREIVPEVMEVAQTLAIDFMKEVNVSESPKTIKNFTLTVSYSLFENVKPEMKKVTEAAEMLESPGSVGSNMERKVDEKVHQKQVRNRRSDRRSDPENLEDVLSKEKEELKLLEDEYEKLLNEEFDVEAIITEEFKQELDKLQEELTGIQNDLAAQLKQQRIDGKKRVDDAKLLQAKIQTNYDIYLNLQKEYAEKIKIATVLKETANEIENKINQEKEIEGKERSSAENTKEKLKTLLNSWEPAKVQRFKSFLSTEDVDAPGNNGLLDQSLALRWVLCNHVGHFGCDPNSITILGESAGFARWCQRRLSRPVSIFQRDSKYFPIAFVPRIDHERKLPFVPARPEKLFTEKKFNQVPLILGVQRNEGALVSSCNQFEIFKFNLQGSSAESAGVSTLTTSGCRAVEQGKIRYLNFNSRPTFVNDKMPFERRLAF</sequence>
<comment type="similarity">
    <text evidence="1">Belongs to the type-B carboxylesterase/lipase family.</text>
</comment>
<feature type="region of interest" description="Disordered" evidence="5">
    <location>
        <begin position="29"/>
        <end position="48"/>
    </location>
</feature>
<dbReference type="AlphaFoldDB" id="E9HPD2"/>
<dbReference type="STRING" id="6669.E9HPD2"/>
<dbReference type="SUPFAM" id="SSF53474">
    <property type="entry name" value="alpha/beta-Hydrolases"/>
    <property type="match status" value="1"/>
</dbReference>
<feature type="compositionally biased region" description="Basic residues" evidence="5">
    <location>
        <begin position="224"/>
        <end position="233"/>
    </location>
</feature>
<dbReference type="PANTHER" id="PTHR43142">
    <property type="entry name" value="CARBOXYLIC ESTER HYDROLASE"/>
    <property type="match status" value="1"/>
</dbReference>
<dbReference type="InParanoid" id="E9HPD2"/>